<dbReference type="HOGENOM" id="CLU_529885_0_0_11"/>
<dbReference type="PROSITE" id="PS00379">
    <property type="entry name" value="CDP_ALCOHOL_P_TRANSF"/>
    <property type="match status" value="1"/>
</dbReference>
<dbReference type="InterPro" id="IPR000462">
    <property type="entry name" value="CDP-OH_P_trans"/>
</dbReference>
<feature type="binding site" evidence="20">
    <location>
        <position position="87"/>
    </location>
    <ligand>
        <name>Mg(2+)</name>
        <dbReference type="ChEBI" id="CHEBI:18420"/>
        <label>2</label>
    </ligand>
</feature>
<protein>
    <recommendedName>
        <fullName evidence="17 20">Phosphatidylinositol phosphate synthase</fullName>
        <shortName evidence="20">PIP synthase</shortName>
        <ecNumber evidence="20">2.7.8.-</ecNumber>
    </recommendedName>
    <alternativeName>
        <fullName evidence="18 20">CDP-diacylglycerol--D-myo-inositol-3-phosphate 3-phosphatidyltransferase</fullName>
    </alternativeName>
</protein>
<comment type="cofactor">
    <cofactor evidence="20">
        <name>Mg(2+)</name>
        <dbReference type="ChEBI" id="CHEBI:18420"/>
    </cofactor>
    <text evidence="20">Contains a di-nuclear catalytic Mg(2+) center.</text>
</comment>
<dbReference type="eggNOG" id="COG1560">
    <property type="taxonomic scope" value="Bacteria"/>
</dbReference>
<feature type="binding site" evidence="20">
    <location>
        <position position="80"/>
    </location>
    <ligand>
        <name>a CDP-1,2-diacyl-sn-glycerol</name>
        <dbReference type="ChEBI" id="CHEBI:58332"/>
    </ligand>
</feature>
<feature type="binding site" evidence="20">
    <location>
        <position position="74"/>
    </location>
    <ligand>
        <name>a CDP-1,2-diacyl-sn-glycerol</name>
        <dbReference type="ChEBI" id="CHEBI:58332"/>
    </ligand>
</feature>
<evidence type="ECO:0000256" key="15">
    <source>
        <dbReference type="ARBA" id="ARBA00023315"/>
    </source>
</evidence>
<dbReference type="UniPathway" id="UPA00220"/>
<comment type="function">
    <text evidence="20">Catalyzes the conjugation of the 1'-hydroxyl group of D-myo-inositol-3-phosphate (also named L-myo-inositol-1-phosphate) with a lipid tail of cytidine diphosphate diacylglycerol (CDP-DAG), forming phosphatidylinositol phosphate (PIP) and CMP. PIP is a precursor of phosphatidylinositol (PI) which is an essential lipid required for cell wall formation.</text>
</comment>
<dbReference type="GO" id="GO:0005886">
    <property type="term" value="C:plasma membrane"/>
    <property type="evidence" value="ECO:0007669"/>
    <property type="project" value="UniProtKB-SubCell"/>
</dbReference>
<accession>N0E5L1</accession>
<dbReference type="AlphaFoldDB" id="N0E5L1"/>
<evidence type="ECO:0000256" key="19">
    <source>
        <dbReference type="ARBA" id="ARBA00048865"/>
    </source>
</evidence>
<name>N0E5L1_9MICO</name>
<feature type="binding site" evidence="20">
    <location>
        <position position="66"/>
    </location>
    <ligand>
        <name>Mg(2+)</name>
        <dbReference type="ChEBI" id="CHEBI:18420"/>
        <label>2</label>
    </ligand>
</feature>
<dbReference type="Proteomes" id="UP000013167">
    <property type="component" value="Unassembled WGS sequence"/>
</dbReference>
<dbReference type="InterPro" id="IPR044268">
    <property type="entry name" value="PIP_synthase_PgsA1"/>
</dbReference>
<evidence type="ECO:0000256" key="22">
    <source>
        <dbReference type="SAM" id="MobiDB-lite"/>
    </source>
</evidence>
<sequence length="514" mass="55561">MLNRYARAFFTKVFTPFARLLVRLGVSPDVVTVVGTLGVCFGALWFYPRGQLLVGTLVITAFVFSDTVDGVMARLSGRSSTWGAYLDSTLDRVGDAAIFGGLVLWYAGDGDQTVLAGLALACLILGSVVSYAKARAEGLGMTANVGIAERADPPRGRARRHRVRRSRAAPGRPGCRPRPARGGQPGHRLPTHAHSAGPSAGVQGMNLLGGAGDLITAAGFRAAWTGVRWLPEPAAYALFDRIADVTVLRGGARRLAANYRKVRPDLTDGELHDLVLTGMRSYLRYYGEAFRLPVLSPEELAVRVRTEGDAPVREVIDAGGSAICFLGHMGNWDLAGAWASVHWTAVTTVAERLKPEEVFREFLEFREGLGMTILPLTGGPAPFPLLREAARRPGLIPLLADRDLTHSGVAVDFCGHRARMAPGPAALALVEQRPLFPVSIRHERRGRSWGIVITFHDEVAVPATGTTRDRVEAMTQSCADALAAAITDSPQDWHMLQRVFEDDLDLERIGSGHR</sequence>
<keyword evidence="12 20" id="KW-0460">Magnesium</keyword>
<evidence type="ECO:0000256" key="20">
    <source>
        <dbReference type="HAMAP-Rule" id="MF_02241"/>
    </source>
</evidence>
<keyword evidence="24" id="KW-1185">Reference proteome</keyword>
<gene>
    <name evidence="23" type="ORF">BN10_590071</name>
</gene>
<feature type="binding site" evidence="20">
    <location>
        <begin position="29"/>
        <end position="32"/>
    </location>
    <ligand>
        <name>a CDP-1,2-diacyl-sn-glycerol</name>
        <dbReference type="ChEBI" id="CHEBI:58332"/>
    </ligand>
</feature>
<evidence type="ECO:0000313" key="23">
    <source>
        <dbReference type="EMBL" id="CCH70554.1"/>
    </source>
</evidence>
<dbReference type="GO" id="GO:0000287">
    <property type="term" value="F:magnesium ion binding"/>
    <property type="evidence" value="ECO:0007669"/>
    <property type="project" value="UniProtKB-UniRule"/>
</dbReference>
<evidence type="ECO:0000256" key="17">
    <source>
        <dbReference type="ARBA" id="ARBA00024082"/>
    </source>
</evidence>
<evidence type="ECO:0000256" key="9">
    <source>
        <dbReference type="ARBA" id="ARBA00022679"/>
    </source>
</evidence>
<dbReference type="NCBIfam" id="NF045883">
    <property type="entry name" value="PIPSynth"/>
    <property type="match status" value="1"/>
</dbReference>
<comment type="catalytic activity">
    <reaction evidence="16 20">
        <text>1,2-di-(9Z-octadecenoyl)-sn-glycero-3-cytidine-5'-diphosphate + 1D-myo-inositol 3-phosphate = 1,2-di-(9Z-octadecenoyl)-sn-glycero-3-phospho-(1D-myo-inositol-3-phosphate) + CMP + H(+)</text>
        <dbReference type="Rhea" id="RHEA:61216"/>
        <dbReference type="ChEBI" id="CHEBI:15378"/>
        <dbReference type="ChEBI" id="CHEBI:58401"/>
        <dbReference type="ChEBI" id="CHEBI:60377"/>
        <dbReference type="ChEBI" id="CHEBI:85356"/>
        <dbReference type="ChEBI" id="CHEBI:144472"/>
    </reaction>
</comment>
<dbReference type="EC" id="2.7.8.-" evidence="20"/>
<dbReference type="InterPro" id="IPR004960">
    <property type="entry name" value="LipA_acyltrans"/>
</dbReference>
<dbReference type="CDD" id="cd07984">
    <property type="entry name" value="LPLAT_LABLAT-like"/>
    <property type="match status" value="1"/>
</dbReference>
<comment type="catalytic activity">
    <reaction evidence="19 20">
        <text>a CDP-1,2-diacyl-sn-glycerol + 1D-myo-inositol 3-phosphate = a 1,2-diacyl-sn-glycero-3-phospho-(1D-myo-inositol-3-phosphate) + CMP + H(+)</text>
        <dbReference type="Rhea" id="RHEA:60504"/>
        <dbReference type="ChEBI" id="CHEBI:15378"/>
        <dbReference type="ChEBI" id="CHEBI:58088"/>
        <dbReference type="ChEBI" id="CHEBI:58332"/>
        <dbReference type="ChEBI" id="CHEBI:58401"/>
        <dbReference type="ChEBI" id="CHEBI:60377"/>
    </reaction>
</comment>
<keyword evidence="7 20" id="KW-1003">Cell membrane</keyword>
<evidence type="ECO:0000256" key="1">
    <source>
        <dbReference type="ARBA" id="ARBA00004533"/>
    </source>
</evidence>
<evidence type="ECO:0000256" key="10">
    <source>
        <dbReference type="ARBA" id="ARBA00022692"/>
    </source>
</evidence>
<evidence type="ECO:0000256" key="5">
    <source>
        <dbReference type="ARBA" id="ARBA00010441"/>
    </source>
</evidence>
<comment type="similarity">
    <text evidence="5 20 21">Belongs to the CDP-alcohol phosphatidyltransferase class-I family.</text>
</comment>
<comment type="pathway">
    <text evidence="3 20">Phospholipid metabolism; phosphatidylinositol phosphate biosynthesis.</text>
</comment>
<evidence type="ECO:0000256" key="14">
    <source>
        <dbReference type="ARBA" id="ARBA00023136"/>
    </source>
</evidence>
<evidence type="ECO:0000256" key="8">
    <source>
        <dbReference type="ARBA" id="ARBA00022519"/>
    </source>
</evidence>
<proteinExistence type="inferred from homology"/>
<feature type="binding site" evidence="20">
    <location>
        <position position="87"/>
    </location>
    <ligand>
        <name>Mg(2+)</name>
        <dbReference type="ChEBI" id="CHEBI:18420"/>
        <label>1</label>
    </ligand>
</feature>
<dbReference type="NCBIfam" id="NF005919">
    <property type="entry name" value="PRK07920.1"/>
    <property type="match status" value="1"/>
</dbReference>
<evidence type="ECO:0000256" key="3">
    <source>
        <dbReference type="ARBA" id="ARBA00004805"/>
    </source>
</evidence>
<evidence type="ECO:0000256" key="13">
    <source>
        <dbReference type="ARBA" id="ARBA00022989"/>
    </source>
</evidence>
<comment type="subunit">
    <text evidence="6 20">Homodimer.</text>
</comment>
<dbReference type="EMBL" id="CAIZ01000129">
    <property type="protein sequence ID" value="CCH70554.1"/>
    <property type="molecule type" value="Genomic_DNA"/>
</dbReference>
<comment type="subcellular location">
    <subcellularLocation>
        <location evidence="1">Cell inner membrane</location>
    </subcellularLocation>
    <subcellularLocation>
        <location evidence="2 20">Cell membrane</location>
        <topology evidence="2 20">Multi-pass membrane protein</topology>
    </subcellularLocation>
</comment>
<feature type="region of interest" description="Disordered" evidence="22">
    <location>
        <begin position="150"/>
        <end position="201"/>
    </location>
</feature>
<feature type="binding site" evidence="20">
    <location>
        <position position="66"/>
    </location>
    <ligand>
        <name>Mg(2+)</name>
        <dbReference type="ChEBI" id="CHEBI:18420"/>
        <label>1</label>
    </ligand>
</feature>
<keyword evidence="11 20" id="KW-0479">Metal-binding</keyword>
<dbReference type="PANTHER" id="PTHR30606">
    <property type="entry name" value="LIPID A BIOSYNTHESIS LAUROYL ACYLTRANSFERASE"/>
    <property type="match status" value="1"/>
</dbReference>
<evidence type="ECO:0000313" key="24">
    <source>
        <dbReference type="Proteomes" id="UP000013167"/>
    </source>
</evidence>
<dbReference type="STRING" id="1193181.BN10_590071"/>
<keyword evidence="13 20" id="KW-1133">Transmembrane helix</keyword>
<evidence type="ECO:0000256" key="18">
    <source>
        <dbReference type="ARBA" id="ARBA00033137"/>
    </source>
</evidence>
<organism evidence="23 24">
    <name type="scientific">Phycicoccus elongatus Lp2</name>
    <dbReference type="NCBI Taxonomy" id="1193181"/>
    <lineage>
        <taxon>Bacteria</taxon>
        <taxon>Bacillati</taxon>
        <taxon>Actinomycetota</taxon>
        <taxon>Actinomycetes</taxon>
        <taxon>Micrococcales</taxon>
        <taxon>Intrasporangiaceae</taxon>
        <taxon>Phycicoccus</taxon>
    </lineage>
</organism>
<keyword evidence="9 20" id="KW-0808">Transferase</keyword>
<reference evidence="23 24" key="1">
    <citation type="journal article" date="2013" name="ISME J.">
        <title>A metabolic model for members of the genus Tetrasphaera involved in enhanced biological phosphorus removal.</title>
        <authorList>
            <person name="Kristiansen R."/>
            <person name="Nguyen H.T.T."/>
            <person name="Saunders A.M."/>
            <person name="Nielsen J.L."/>
            <person name="Wimmer R."/>
            <person name="Le V.Q."/>
            <person name="McIlroy S.J."/>
            <person name="Petrovski S."/>
            <person name="Seviour R.J."/>
            <person name="Calteau A."/>
            <person name="Nielsen K.L."/>
            <person name="Nielsen P.H."/>
        </authorList>
    </citation>
    <scope>NUCLEOTIDE SEQUENCE [LARGE SCALE GENOMIC DNA]</scope>
    <source>
        <strain evidence="23 24">Lp2</strain>
    </source>
</reference>
<keyword evidence="20" id="KW-0444">Lipid biosynthesis</keyword>
<dbReference type="Pfam" id="PF01066">
    <property type="entry name" value="CDP-OH_P_transf"/>
    <property type="match status" value="1"/>
</dbReference>
<keyword evidence="20" id="KW-0443">Lipid metabolism</keyword>
<dbReference type="PANTHER" id="PTHR30606:SF10">
    <property type="entry name" value="PHOSPHATIDYLINOSITOL MANNOSIDE ACYLTRANSFERASE"/>
    <property type="match status" value="1"/>
</dbReference>
<evidence type="ECO:0000256" key="21">
    <source>
        <dbReference type="RuleBase" id="RU003750"/>
    </source>
</evidence>
<keyword evidence="14 20" id="KW-0472">Membrane</keyword>
<keyword evidence="10 20" id="KW-0812">Transmembrane</keyword>
<keyword evidence="20" id="KW-1208">Phospholipid metabolism</keyword>
<evidence type="ECO:0000256" key="16">
    <source>
        <dbReference type="ARBA" id="ARBA00023935"/>
    </source>
</evidence>
<dbReference type="GO" id="GO:0009247">
    <property type="term" value="P:glycolipid biosynthetic process"/>
    <property type="evidence" value="ECO:0007669"/>
    <property type="project" value="UniProtKB-ARBA"/>
</dbReference>
<evidence type="ECO:0000256" key="11">
    <source>
        <dbReference type="ARBA" id="ARBA00022723"/>
    </source>
</evidence>
<dbReference type="Pfam" id="PF03279">
    <property type="entry name" value="Lip_A_acyltrans"/>
    <property type="match status" value="1"/>
</dbReference>
<feature type="binding site" evidence="20">
    <location>
        <position position="91"/>
    </location>
    <ligand>
        <name>Mg(2+)</name>
        <dbReference type="ChEBI" id="CHEBI:18420"/>
        <label>2</label>
    </ligand>
</feature>
<dbReference type="GO" id="GO:0016746">
    <property type="term" value="F:acyltransferase activity"/>
    <property type="evidence" value="ECO:0007669"/>
    <property type="project" value="UniProtKB-KW"/>
</dbReference>
<keyword evidence="8" id="KW-0997">Cell inner membrane</keyword>
<dbReference type="InterPro" id="IPR043130">
    <property type="entry name" value="CDP-OH_PTrfase_TM_dom"/>
</dbReference>
<feature type="compositionally biased region" description="Basic residues" evidence="22">
    <location>
        <begin position="156"/>
        <end position="167"/>
    </location>
</feature>
<keyword evidence="20" id="KW-0594">Phospholipid biosynthesis</keyword>
<comment type="caution">
    <text evidence="23">The sequence shown here is derived from an EMBL/GenBank/DDBJ whole genome shotgun (WGS) entry which is preliminary data.</text>
</comment>
<evidence type="ECO:0000256" key="2">
    <source>
        <dbReference type="ARBA" id="ARBA00004651"/>
    </source>
</evidence>
<dbReference type="Gene3D" id="1.20.120.1760">
    <property type="match status" value="1"/>
</dbReference>
<comment type="pathway">
    <text evidence="4">Lipid metabolism.</text>
</comment>
<dbReference type="GO" id="GO:0008654">
    <property type="term" value="P:phospholipid biosynthetic process"/>
    <property type="evidence" value="ECO:0007669"/>
    <property type="project" value="UniProtKB-UniRule"/>
</dbReference>
<dbReference type="eggNOG" id="COG0558">
    <property type="taxonomic scope" value="Bacteria"/>
</dbReference>
<evidence type="ECO:0000256" key="7">
    <source>
        <dbReference type="ARBA" id="ARBA00022475"/>
    </source>
</evidence>
<dbReference type="GO" id="GO:0016780">
    <property type="term" value="F:phosphotransferase activity, for other substituted phosphate groups"/>
    <property type="evidence" value="ECO:0007669"/>
    <property type="project" value="UniProtKB-UniRule"/>
</dbReference>
<feature type="binding site" evidence="20">
    <location>
        <position position="69"/>
    </location>
    <ligand>
        <name>Mg(2+)</name>
        <dbReference type="ChEBI" id="CHEBI:18420"/>
        <label>1</label>
    </ligand>
</feature>
<dbReference type="InterPro" id="IPR048254">
    <property type="entry name" value="CDP_ALCOHOL_P_TRANSF_CS"/>
</dbReference>
<evidence type="ECO:0000256" key="12">
    <source>
        <dbReference type="ARBA" id="ARBA00022842"/>
    </source>
</evidence>
<feature type="active site" description="Proton acceptor" evidence="20">
    <location>
        <position position="91"/>
    </location>
</feature>
<feature type="binding site" evidence="20">
    <location>
        <position position="70"/>
    </location>
    <ligand>
        <name>a CDP-1,2-diacyl-sn-glycerol</name>
        <dbReference type="ChEBI" id="CHEBI:58332"/>
    </ligand>
</feature>
<keyword evidence="15 23" id="KW-0012">Acyltransferase</keyword>
<dbReference type="HAMAP" id="MF_02241">
    <property type="entry name" value="PIP_synthase"/>
    <property type="match status" value="1"/>
</dbReference>
<evidence type="ECO:0000256" key="4">
    <source>
        <dbReference type="ARBA" id="ARBA00005189"/>
    </source>
</evidence>
<evidence type="ECO:0000256" key="6">
    <source>
        <dbReference type="ARBA" id="ARBA00011738"/>
    </source>
</evidence>